<dbReference type="Pfam" id="PF12849">
    <property type="entry name" value="PBP_like_2"/>
    <property type="match status" value="1"/>
</dbReference>
<dbReference type="GO" id="GO:0005576">
    <property type="term" value="C:extracellular region"/>
    <property type="evidence" value="ECO:0007669"/>
    <property type="project" value="UniProtKB-SubCell"/>
</dbReference>
<evidence type="ECO:0000313" key="6">
    <source>
        <dbReference type="EMBL" id="OEF28640.1"/>
    </source>
</evidence>
<evidence type="ECO:0000256" key="1">
    <source>
        <dbReference type="ARBA" id="ARBA00008725"/>
    </source>
</evidence>
<comment type="subcellular location">
    <subcellularLocation>
        <location evidence="4">Periplasm</location>
    </subcellularLocation>
    <subcellularLocation>
        <location evidence="4">Secreted</location>
    </subcellularLocation>
</comment>
<comment type="caution">
    <text evidence="6">The sequence shown here is derived from an EMBL/GenBank/DDBJ whole genome shotgun (WGS) entry which is preliminary data.</text>
</comment>
<dbReference type="NCBIfam" id="TIGR02136">
    <property type="entry name" value="ptsS_2"/>
    <property type="match status" value="1"/>
</dbReference>
<dbReference type="Proteomes" id="UP000094070">
    <property type="component" value="Unassembled WGS sequence"/>
</dbReference>
<proteinExistence type="inferred from homology"/>
<accession>A0A1E5E5K4</accession>
<dbReference type="InterPro" id="IPR024370">
    <property type="entry name" value="PBP_domain"/>
</dbReference>
<sequence>MRKTYLAVLLMSFSFLSYANPTYTDELPSYQKVSGVSDTISSVGSDTLATLMTLWAQEFQSIYPNINMQVQASGSSTAPTALTEGTSQLGPMSRPMKAKEIEAFERQYGYPPIQLKVAIDAIGIFVHKDNPIKGLNFEQLDAIFSSTMQCGATRSLDRWQQLGIQSDWARLGFQLFGRNSVSGTYGYFKQHALCGGDFKRGVNEQPGSASVVQSVASSINSIGYSGVGYQVSKARLVPLAQEGSDYVAPTRDNILTGHYPLARYLYVYVNKNPLKPLPRNEAEFLKFIFSKQGQIGVEKDGYVPLSSELAESELKLVGLSLK</sequence>
<evidence type="ECO:0000259" key="5">
    <source>
        <dbReference type="Pfam" id="PF12849"/>
    </source>
</evidence>
<dbReference type="PANTHER" id="PTHR30570:SF6">
    <property type="entry name" value="PHOSPHATE-BINDING PROTEIN PSTS"/>
    <property type="match status" value="1"/>
</dbReference>
<dbReference type="eggNOG" id="COG0226">
    <property type="taxonomic scope" value="Bacteria"/>
</dbReference>
<dbReference type="STRING" id="1188252.A1QC_05070"/>
<keyword evidence="7" id="KW-1185">Reference proteome</keyword>
<evidence type="ECO:0000256" key="2">
    <source>
        <dbReference type="ARBA" id="ARBA00022448"/>
    </source>
</evidence>
<keyword evidence="3 4" id="KW-0732">Signal</keyword>
<dbReference type="OrthoDB" id="9765713at2"/>
<keyword evidence="2 4" id="KW-0813">Transport</keyword>
<reference evidence="6 7" key="1">
    <citation type="journal article" date="2012" name="Science">
        <title>Ecological populations of bacteria act as socially cohesive units of antibiotic production and resistance.</title>
        <authorList>
            <person name="Cordero O.X."/>
            <person name="Wildschutte H."/>
            <person name="Kirkup B."/>
            <person name="Proehl S."/>
            <person name="Ngo L."/>
            <person name="Hussain F."/>
            <person name="Le Roux F."/>
            <person name="Mincer T."/>
            <person name="Polz M.F."/>
        </authorList>
    </citation>
    <scope>NUCLEOTIDE SEQUENCE [LARGE SCALE GENOMIC DNA]</scope>
    <source>
        <strain evidence="6 7">1S-45</strain>
    </source>
</reference>
<gene>
    <name evidence="6" type="ORF">A1QC_05070</name>
</gene>
<evidence type="ECO:0000256" key="4">
    <source>
        <dbReference type="RuleBase" id="RU367119"/>
    </source>
</evidence>
<protein>
    <recommendedName>
        <fullName evidence="4">Phosphate-binding protein</fullName>
    </recommendedName>
</protein>
<evidence type="ECO:0000256" key="3">
    <source>
        <dbReference type="ARBA" id="ARBA00022729"/>
    </source>
</evidence>
<keyword evidence="4" id="KW-0592">Phosphate transport</keyword>
<dbReference type="GO" id="GO:0006817">
    <property type="term" value="P:phosphate ion transport"/>
    <property type="evidence" value="ECO:0007669"/>
    <property type="project" value="UniProtKB-UniRule"/>
</dbReference>
<comment type="function">
    <text evidence="4">Involved in the system for phosphate transport across the cytoplasmic membrane.</text>
</comment>
<feature type="signal peptide" evidence="4">
    <location>
        <begin position="1"/>
        <end position="19"/>
    </location>
</feature>
<dbReference type="PANTHER" id="PTHR30570">
    <property type="entry name" value="PERIPLASMIC PHOSPHATE BINDING COMPONENT OF PHOSPHATE ABC TRANSPORTER"/>
    <property type="match status" value="1"/>
</dbReference>
<dbReference type="EMBL" id="AJYK02000017">
    <property type="protein sequence ID" value="OEF28640.1"/>
    <property type="molecule type" value="Genomic_DNA"/>
</dbReference>
<name>A0A1E5E5K4_9VIBR</name>
<dbReference type="InterPro" id="IPR050811">
    <property type="entry name" value="Phosphate_ABC_transporter"/>
</dbReference>
<dbReference type="GO" id="GO:0042301">
    <property type="term" value="F:phosphate ion binding"/>
    <property type="evidence" value="ECO:0007669"/>
    <property type="project" value="UniProtKB-UniRule"/>
</dbReference>
<keyword evidence="4" id="KW-0574">Periplasm</keyword>
<keyword evidence="4" id="KW-0964">Secreted</keyword>
<dbReference type="AlphaFoldDB" id="A0A1E5E5K4"/>
<organism evidence="6 7">
    <name type="scientific">Vibrio rumoiensis 1S-45</name>
    <dbReference type="NCBI Taxonomy" id="1188252"/>
    <lineage>
        <taxon>Bacteria</taxon>
        <taxon>Pseudomonadati</taxon>
        <taxon>Pseudomonadota</taxon>
        <taxon>Gammaproteobacteria</taxon>
        <taxon>Vibrionales</taxon>
        <taxon>Vibrionaceae</taxon>
        <taxon>Vibrio</taxon>
    </lineage>
</organism>
<feature type="chain" id="PRO_5027133625" description="Phosphate-binding protein" evidence="4">
    <location>
        <begin position="20"/>
        <end position="322"/>
    </location>
</feature>
<dbReference type="SUPFAM" id="SSF53850">
    <property type="entry name" value="Periplasmic binding protein-like II"/>
    <property type="match status" value="1"/>
</dbReference>
<feature type="domain" description="PBP" evidence="5">
    <location>
        <begin position="35"/>
        <end position="291"/>
    </location>
</feature>
<dbReference type="GO" id="GO:0007155">
    <property type="term" value="P:cell adhesion"/>
    <property type="evidence" value="ECO:0007669"/>
    <property type="project" value="UniProtKB-UniRule"/>
</dbReference>
<dbReference type="Gene3D" id="3.40.190.10">
    <property type="entry name" value="Periplasmic binding protein-like II"/>
    <property type="match status" value="2"/>
</dbReference>
<evidence type="ECO:0000313" key="7">
    <source>
        <dbReference type="Proteomes" id="UP000094070"/>
    </source>
</evidence>
<dbReference type="CDD" id="cd13566">
    <property type="entry name" value="PBP2_phosphate"/>
    <property type="match status" value="1"/>
</dbReference>
<dbReference type="InterPro" id="IPR011862">
    <property type="entry name" value="Phos-bd"/>
</dbReference>
<comment type="similarity">
    <text evidence="1 4">Belongs to the PstS family.</text>
</comment>
<dbReference type="GO" id="GO:0042597">
    <property type="term" value="C:periplasmic space"/>
    <property type="evidence" value="ECO:0007669"/>
    <property type="project" value="UniProtKB-SubCell"/>
</dbReference>